<feature type="compositionally biased region" description="Polar residues" evidence="1">
    <location>
        <begin position="220"/>
        <end position="239"/>
    </location>
</feature>
<comment type="caution">
    <text evidence="2">The sequence shown here is derived from an EMBL/GenBank/DDBJ whole genome shotgun (WGS) entry which is preliminary data.</text>
</comment>
<dbReference type="OrthoDB" id="2432958at2759"/>
<sequence>MVLCAECKRKNVFIDNSGQPAEFCSNQCRKTAVEQRHVAPCIKCRIWPMVRLPDGTRSPYCGKQCQNSAGANSPVSSPISPQSYHPGSYPTMTSPQSNHPNPPIGISPHQQLLPGGSVKPGSWVMTTIPFCRYCQSKPCWNDPAKQLYSAYCSRRCREAAERAPRAVSNLNALPPQQNYCGQPTSPPLNDSPISSLPQTNGLLPSQCPIYHQPQRPPIPQRNTSSNTRYSPPNESSLQNRHPKANDNSQKEDDSQQQQASDISLNPKSSHHFRYPDTETPISHPNPQSSDSQAPPPIPTNKPTQIRSQQINPMPINTSQPVQSSSSSQQSIEIPGSSQAQAQEQNQSHSPVSSQPQVPNNSRPQSQPDELHPEINENTYMITPYVFNPEGNNDEPPPYTPNEAFTGNIAPGEDISIRKITRDDSFDDENPYGFRGVNNNNSEEQEQNNNQSNNNQEQRTQRIRWPRR</sequence>
<feature type="compositionally biased region" description="Polar residues" evidence="1">
    <location>
        <begin position="300"/>
        <end position="317"/>
    </location>
</feature>
<protein>
    <submittedName>
        <fullName evidence="2">Uncharacterized protein</fullName>
    </submittedName>
</protein>
<dbReference type="Proteomes" id="UP000234323">
    <property type="component" value="Unassembled WGS sequence"/>
</dbReference>
<dbReference type="EMBL" id="LLXI01000815">
    <property type="protein sequence ID" value="PKY50030.1"/>
    <property type="molecule type" value="Genomic_DNA"/>
</dbReference>
<feature type="region of interest" description="Disordered" evidence="1">
    <location>
        <begin position="70"/>
        <end position="117"/>
    </location>
</feature>
<gene>
    <name evidence="2" type="ORF">RhiirA4_406044</name>
</gene>
<feature type="compositionally biased region" description="Low complexity" evidence="1">
    <location>
        <begin position="318"/>
        <end position="361"/>
    </location>
</feature>
<organism evidence="2 3">
    <name type="scientific">Rhizophagus irregularis</name>
    <dbReference type="NCBI Taxonomy" id="588596"/>
    <lineage>
        <taxon>Eukaryota</taxon>
        <taxon>Fungi</taxon>
        <taxon>Fungi incertae sedis</taxon>
        <taxon>Mucoromycota</taxon>
        <taxon>Glomeromycotina</taxon>
        <taxon>Glomeromycetes</taxon>
        <taxon>Glomerales</taxon>
        <taxon>Glomeraceae</taxon>
        <taxon>Rhizophagus</taxon>
    </lineage>
</organism>
<feature type="compositionally biased region" description="Low complexity" evidence="1">
    <location>
        <begin position="437"/>
        <end position="457"/>
    </location>
</feature>
<feature type="compositionally biased region" description="Polar residues" evidence="1">
    <location>
        <begin position="279"/>
        <end position="292"/>
    </location>
</feature>
<proteinExistence type="predicted"/>
<evidence type="ECO:0000313" key="2">
    <source>
        <dbReference type="EMBL" id="PKY50030.1"/>
    </source>
</evidence>
<dbReference type="VEuPathDB" id="FungiDB:FUN_023064"/>
<dbReference type="AlphaFoldDB" id="A0A2I1GTQ6"/>
<dbReference type="VEuPathDB" id="FungiDB:RhiirA1_421785"/>
<accession>A0A2I1GTQ6</accession>
<feature type="compositionally biased region" description="Basic and acidic residues" evidence="1">
    <location>
        <begin position="414"/>
        <end position="423"/>
    </location>
</feature>
<feature type="compositionally biased region" description="Polar residues" evidence="1">
    <location>
        <begin position="168"/>
        <end position="203"/>
    </location>
</feature>
<feature type="region of interest" description="Disordered" evidence="1">
    <location>
        <begin position="168"/>
        <end position="371"/>
    </location>
</feature>
<dbReference type="VEuPathDB" id="FungiDB:RhiirFUN_001109"/>
<feature type="compositionally biased region" description="Polar residues" evidence="1">
    <location>
        <begin position="70"/>
        <end position="99"/>
    </location>
</feature>
<name>A0A2I1GTQ6_9GLOM</name>
<evidence type="ECO:0000313" key="3">
    <source>
        <dbReference type="Proteomes" id="UP000234323"/>
    </source>
</evidence>
<evidence type="ECO:0000256" key="1">
    <source>
        <dbReference type="SAM" id="MobiDB-lite"/>
    </source>
</evidence>
<keyword evidence="3" id="KW-1185">Reference proteome</keyword>
<reference evidence="2 3" key="1">
    <citation type="submission" date="2015-10" db="EMBL/GenBank/DDBJ databases">
        <title>Genome analyses suggest a sexual origin of heterokaryosis in a supposedly ancient asexual fungus.</title>
        <authorList>
            <person name="Ropars J."/>
            <person name="Sedzielewska K."/>
            <person name="Noel J."/>
            <person name="Charron P."/>
            <person name="Farinelli L."/>
            <person name="Marton T."/>
            <person name="Kruger M."/>
            <person name="Pelin A."/>
            <person name="Brachmann A."/>
            <person name="Corradi N."/>
        </authorList>
    </citation>
    <scope>NUCLEOTIDE SEQUENCE [LARGE SCALE GENOMIC DNA]</scope>
    <source>
        <strain evidence="2 3">A4</strain>
    </source>
</reference>
<feature type="region of interest" description="Disordered" evidence="1">
    <location>
        <begin position="383"/>
        <end position="467"/>
    </location>
</feature>